<accession>A0A5B7CTD0</accession>
<evidence type="ECO:0000313" key="2">
    <source>
        <dbReference type="EMBL" id="MPC10723.1"/>
    </source>
</evidence>
<evidence type="ECO:0000313" key="3">
    <source>
        <dbReference type="Proteomes" id="UP000324222"/>
    </source>
</evidence>
<dbReference type="EMBL" id="VSRR010000127">
    <property type="protein sequence ID" value="MPC10723.1"/>
    <property type="molecule type" value="Genomic_DNA"/>
</dbReference>
<reference evidence="2 3" key="1">
    <citation type="submission" date="2019-05" db="EMBL/GenBank/DDBJ databases">
        <title>Another draft genome of Portunus trituberculatus and its Hox gene families provides insights of decapod evolution.</title>
        <authorList>
            <person name="Jeong J.-H."/>
            <person name="Song I."/>
            <person name="Kim S."/>
            <person name="Choi T."/>
            <person name="Kim D."/>
            <person name="Ryu S."/>
            <person name="Kim W."/>
        </authorList>
    </citation>
    <scope>NUCLEOTIDE SEQUENCE [LARGE SCALE GENOMIC DNA]</scope>
    <source>
        <tissue evidence="2">Muscle</tissue>
    </source>
</reference>
<keyword evidence="1" id="KW-0472">Membrane</keyword>
<gene>
    <name evidence="2" type="ORF">E2C01_003363</name>
</gene>
<sequence>MPYEYCTHPATLHSLHHLAVLSTLLTVSIPLHFLTLPRGSSLLSSEASLNIIKDLSLPRIIAGALEFVPPS</sequence>
<name>A0A5B7CTD0_PORTR</name>
<evidence type="ECO:0000256" key="1">
    <source>
        <dbReference type="SAM" id="Phobius"/>
    </source>
</evidence>
<feature type="transmembrane region" description="Helical" evidence="1">
    <location>
        <begin position="15"/>
        <end position="34"/>
    </location>
</feature>
<protein>
    <submittedName>
        <fullName evidence="2">Uncharacterized protein</fullName>
    </submittedName>
</protein>
<keyword evidence="3" id="KW-1185">Reference proteome</keyword>
<comment type="caution">
    <text evidence="2">The sequence shown here is derived from an EMBL/GenBank/DDBJ whole genome shotgun (WGS) entry which is preliminary data.</text>
</comment>
<organism evidence="2 3">
    <name type="scientific">Portunus trituberculatus</name>
    <name type="common">Swimming crab</name>
    <name type="synonym">Neptunus trituberculatus</name>
    <dbReference type="NCBI Taxonomy" id="210409"/>
    <lineage>
        <taxon>Eukaryota</taxon>
        <taxon>Metazoa</taxon>
        <taxon>Ecdysozoa</taxon>
        <taxon>Arthropoda</taxon>
        <taxon>Crustacea</taxon>
        <taxon>Multicrustacea</taxon>
        <taxon>Malacostraca</taxon>
        <taxon>Eumalacostraca</taxon>
        <taxon>Eucarida</taxon>
        <taxon>Decapoda</taxon>
        <taxon>Pleocyemata</taxon>
        <taxon>Brachyura</taxon>
        <taxon>Eubrachyura</taxon>
        <taxon>Portunoidea</taxon>
        <taxon>Portunidae</taxon>
        <taxon>Portuninae</taxon>
        <taxon>Portunus</taxon>
    </lineage>
</organism>
<dbReference type="Proteomes" id="UP000324222">
    <property type="component" value="Unassembled WGS sequence"/>
</dbReference>
<proteinExistence type="predicted"/>
<keyword evidence="1" id="KW-0812">Transmembrane</keyword>
<dbReference type="AlphaFoldDB" id="A0A5B7CTD0"/>
<keyword evidence="1" id="KW-1133">Transmembrane helix</keyword>